<dbReference type="Gramene" id="PRQ25970">
    <property type="protein sequence ID" value="PRQ25970"/>
    <property type="gene ID" value="RchiOBHm_Chr6g0289481"/>
</dbReference>
<comment type="caution">
    <text evidence="2">The sequence shown here is derived from an EMBL/GenBank/DDBJ whole genome shotgun (WGS) entry which is preliminary data.</text>
</comment>
<dbReference type="GO" id="GO:0004523">
    <property type="term" value="F:RNA-DNA hybrid ribonuclease activity"/>
    <property type="evidence" value="ECO:0007669"/>
    <property type="project" value="InterPro"/>
</dbReference>
<sequence>MAALSKLAWKIIAEPTNWWVRLVKQKCLRRDHFFTAKKKAHHIILLHGIIVIQLVNLCFAVSKNLGHIDIHVAEAMVLREGLLRLSHVSSQAIIVEGDFKLLIDALNQKTSTLWRIKFVLQDIMELTRLFASVMFGVRPIFRLTAWLI</sequence>
<protein>
    <recommendedName>
        <fullName evidence="1">RNase H type-1 domain-containing protein</fullName>
    </recommendedName>
</protein>
<proteinExistence type="predicted"/>
<keyword evidence="3" id="KW-1185">Reference proteome</keyword>
<name>A0A2P6PVL9_ROSCH</name>
<evidence type="ECO:0000313" key="2">
    <source>
        <dbReference type="EMBL" id="PRQ25970.1"/>
    </source>
</evidence>
<dbReference type="EMBL" id="PDCK01000044">
    <property type="protein sequence ID" value="PRQ25970.1"/>
    <property type="molecule type" value="Genomic_DNA"/>
</dbReference>
<dbReference type="InterPro" id="IPR002156">
    <property type="entry name" value="RNaseH_domain"/>
</dbReference>
<evidence type="ECO:0000313" key="3">
    <source>
        <dbReference type="Proteomes" id="UP000238479"/>
    </source>
</evidence>
<dbReference type="Pfam" id="PF13456">
    <property type="entry name" value="RVT_3"/>
    <property type="match status" value="1"/>
</dbReference>
<evidence type="ECO:0000259" key="1">
    <source>
        <dbReference type="Pfam" id="PF13456"/>
    </source>
</evidence>
<dbReference type="GO" id="GO:0003676">
    <property type="term" value="F:nucleic acid binding"/>
    <property type="evidence" value="ECO:0007669"/>
    <property type="project" value="InterPro"/>
</dbReference>
<organism evidence="2 3">
    <name type="scientific">Rosa chinensis</name>
    <name type="common">China rose</name>
    <dbReference type="NCBI Taxonomy" id="74649"/>
    <lineage>
        <taxon>Eukaryota</taxon>
        <taxon>Viridiplantae</taxon>
        <taxon>Streptophyta</taxon>
        <taxon>Embryophyta</taxon>
        <taxon>Tracheophyta</taxon>
        <taxon>Spermatophyta</taxon>
        <taxon>Magnoliopsida</taxon>
        <taxon>eudicotyledons</taxon>
        <taxon>Gunneridae</taxon>
        <taxon>Pentapetalae</taxon>
        <taxon>rosids</taxon>
        <taxon>fabids</taxon>
        <taxon>Rosales</taxon>
        <taxon>Rosaceae</taxon>
        <taxon>Rosoideae</taxon>
        <taxon>Rosoideae incertae sedis</taxon>
        <taxon>Rosa</taxon>
    </lineage>
</organism>
<dbReference type="Proteomes" id="UP000238479">
    <property type="component" value="Chromosome 6"/>
</dbReference>
<reference evidence="2 3" key="1">
    <citation type="journal article" date="2018" name="Nat. Genet.">
        <title>The Rosa genome provides new insights in the design of modern roses.</title>
        <authorList>
            <person name="Bendahmane M."/>
        </authorList>
    </citation>
    <scope>NUCLEOTIDE SEQUENCE [LARGE SCALE GENOMIC DNA]</scope>
    <source>
        <strain evidence="3">cv. Old Blush</strain>
    </source>
</reference>
<feature type="domain" description="RNase H type-1" evidence="1">
    <location>
        <begin position="56"/>
        <end position="135"/>
    </location>
</feature>
<gene>
    <name evidence="2" type="ORF">RchiOBHm_Chr6g0289481</name>
</gene>
<dbReference type="AlphaFoldDB" id="A0A2P6PVL9"/>
<accession>A0A2P6PVL9</accession>